<dbReference type="PANTHER" id="PTHR37943:SF1">
    <property type="entry name" value="PROTEIN VES"/>
    <property type="match status" value="1"/>
</dbReference>
<dbReference type="SUPFAM" id="SSF51182">
    <property type="entry name" value="RmlC-like cupins"/>
    <property type="match status" value="1"/>
</dbReference>
<name>A0A316ABE2_9ACTN</name>
<evidence type="ECO:0000256" key="1">
    <source>
        <dbReference type="SAM" id="MobiDB-lite"/>
    </source>
</evidence>
<dbReference type="InterPro" id="IPR010282">
    <property type="entry name" value="Uncharacterised_HutD/Ves"/>
</dbReference>
<evidence type="ECO:0000313" key="2">
    <source>
        <dbReference type="EMBL" id="PWJ54340.1"/>
    </source>
</evidence>
<reference evidence="2 3" key="1">
    <citation type="submission" date="2018-03" db="EMBL/GenBank/DDBJ databases">
        <title>Genomic Encyclopedia of Archaeal and Bacterial Type Strains, Phase II (KMG-II): from individual species to whole genera.</title>
        <authorList>
            <person name="Goeker M."/>
        </authorList>
    </citation>
    <scope>NUCLEOTIDE SEQUENCE [LARGE SCALE GENOMIC DNA]</scope>
    <source>
        <strain evidence="2 3">DSM 44889</strain>
    </source>
</reference>
<feature type="region of interest" description="Disordered" evidence="1">
    <location>
        <begin position="1"/>
        <end position="37"/>
    </location>
</feature>
<gene>
    <name evidence="2" type="ORF">BXY45_10736</name>
</gene>
<evidence type="ECO:0000313" key="3">
    <source>
        <dbReference type="Proteomes" id="UP000245469"/>
    </source>
</evidence>
<keyword evidence="3" id="KW-1185">Reference proteome</keyword>
<dbReference type="OrthoDB" id="9800082at2"/>
<dbReference type="Gene3D" id="2.60.120.10">
    <property type="entry name" value="Jelly Rolls"/>
    <property type="match status" value="1"/>
</dbReference>
<organism evidence="2 3">
    <name type="scientific">Quadrisphaera granulorum</name>
    <dbReference type="NCBI Taxonomy" id="317664"/>
    <lineage>
        <taxon>Bacteria</taxon>
        <taxon>Bacillati</taxon>
        <taxon>Actinomycetota</taxon>
        <taxon>Actinomycetes</taxon>
        <taxon>Kineosporiales</taxon>
        <taxon>Kineosporiaceae</taxon>
        <taxon>Quadrisphaera</taxon>
    </lineage>
</organism>
<feature type="compositionally biased region" description="Low complexity" evidence="1">
    <location>
        <begin position="14"/>
        <end position="33"/>
    </location>
</feature>
<dbReference type="AlphaFoldDB" id="A0A316ABE2"/>
<dbReference type="Pfam" id="PF05962">
    <property type="entry name" value="HutD"/>
    <property type="match status" value="1"/>
</dbReference>
<dbReference type="InterPro" id="IPR011051">
    <property type="entry name" value="RmlC_Cupin_sf"/>
</dbReference>
<proteinExistence type="predicted"/>
<protein>
    <submittedName>
        <fullName evidence="2">HutD protein</fullName>
    </submittedName>
</protein>
<dbReference type="InterPro" id="IPR014710">
    <property type="entry name" value="RmlC-like_jellyroll"/>
</dbReference>
<accession>A0A316ABE2</accession>
<dbReference type="Proteomes" id="UP000245469">
    <property type="component" value="Unassembled WGS sequence"/>
</dbReference>
<sequence>MDPRSGTLTLPRPGSQSGARSGFRSSSRSGSRSGFDDELHVARFTQARVVPWRNGQGTTRELRPRSEHDGGWWVSVADLTQPGPFSSFPGVERVFTPVGADVELTVDGTTHQLPAGRPFRFDGEADVSAALPWGPARAINVFAERSVCRVDVRRRQTQQLVRPGTALVVLEGTAHLADGRDLGPLDLVEGPAHVLGTALVINVAPIRPSSTTHP</sequence>
<dbReference type="PANTHER" id="PTHR37943">
    <property type="entry name" value="PROTEIN VES"/>
    <property type="match status" value="1"/>
</dbReference>
<comment type="caution">
    <text evidence="2">The sequence shown here is derived from an EMBL/GenBank/DDBJ whole genome shotgun (WGS) entry which is preliminary data.</text>
</comment>
<dbReference type="EMBL" id="QGDQ01000007">
    <property type="protein sequence ID" value="PWJ54340.1"/>
    <property type="molecule type" value="Genomic_DNA"/>
</dbReference>